<dbReference type="EMBL" id="JACGCM010000455">
    <property type="protein sequence ID" value="KAF6171743.1"/>
    <property type="molecule type" value="Genomic_DNA"/>
</dbReference>
<reference evidence="4 5" key="1">
    <citation type="journal article" date="2020" name="IScience">
        <title>Genome Sequencing of the Endangered Kingdonia uniflora (Circaeasteraceae, Ranunculales) Reveals Potential Mechanisms of Evolutionary Specialization.</title>
        <authorList>
            <person name="Sun Y."/>
            <person name="Deng T."/>
            <person name="Zhang A."/>
            <person name="Moore M.J."/>
            <person name="Landis J.B."/>
            <person name="Lin N."/>
            <person name="Zhang H."/>
            <person name="Zhang X."/>
            <person name="Huang J."/>
            <person name="Zhang X."/>
            <person name="Sun H."/>
            <person name="Wang H."/>
        </authorList>
    </citation>
    <scope>NUCLEOTIDE SEQUENCE [LARGE SCALE GENOMIC DNA]</scope>
    <source>
        <strain evidence="4">TB1705</strain>
        <tissue evidence="4">Leaf</tissue>
    </source>
</reference>
<dbReference type="SUPFAM" id="SSF51905">
    <property type="entry name" value="FAD/NAD(P)-binding domain"/>
    <property type="match status" value="1"/>
</dbReference>
<evidence type="ECO:0000256" key="3">
    <source>
        <dbReference type="ARBA" id="ARBA00023002"/>
    </source>
</evidence>
<proteinExistence type="predicted"/>
<dbReference type="GO" id="GO:0016491">
    <property type="term" value="F:oxidoreductase activity"/>
    <property type="evidence" value="ECO:0007669"/>
    <property type="project" value="UniProtKB-KW"/>
</dbReference>
<evidence type="ECO:0000256" key="2">
    <source>
        <dbReference type="ARBA" id="ARBA00022827"/>
    </source>
</evidence>
<evidence type="ECO:0000256" key="1">
    <source>
        <dbReference type="ARBA" id="ARBA00022630"/>
    </source>
</evidence>
<keyword evidence="1" id="KW-0285">Flavoprotein</keyword>
<gene>
    <name evidence="4" type="ORF">GIB67_007264</name>
</gene>
<dbReference type="InterPro" id="IPR050346">
    <property type="entry name" value="FMO-like"/>
</dbReference>
<evidence type="ECO:0000313" key="4">
    <source>
        <dbReference type="EMBL" id="KAF6171743.1"/>
    </source>
</evidence>
<organism evidence="4 5">
    <name type="scientific">Kingdonia uniflora</name>
    <dbReference type="NCBI Taxonomy" id="39325"/>
    <lineage>
        <taxon>Eukaryota</taxon>
        <taxon>Viridiplantae</taxon>
        <taxon>Streptophyta</taxon>
        <taxon>Embryophyta</taxon>
        <taxon>Tracheophyta</taxon>
        <taxon>Spermatophyta</taxon>
        <taxon>Magnoliopsida</taxon>
        <taxon>Ranunculales</taxon>
        <taxon>Circaeasteraceae</taxon>
        <taxon>Kingdonia</taxon>
    </lineage>
</organism>
<accession>A0A7J7NXD2</accession>
<dbReference type="AlphaFoldDB" id="A0A7J7NXD2"/>
<keyword evidence="2" id="KW-0274">FAD</keyword>
<evidence type="ECO:0000313" key="5">
    <source>
        <dbReference type="Proteomes" id="UP000541444"/>
    </source>
</evidence>
<dbReference type="OrthoDB" id="66881at2759"/>
<dbReference type="Proteomes" id="UP000541444">
    <property type="component" value="Unassembled WGS sequence"/>
</dbReference>
<dbReference type="PRINTS" id="PR00419">
    <property type="entry name" value="ADXRDTASE"/>
</dbReference>
<dbReference type="PANTHER" id="PTHR23023">
    <property type="entry name" value="DIMETHYLANILINE MONOOXYGENASE"/>
    <property type="match status" value="1"/>
</dbReference>
<sequence>MVSGRFLHSKHVCIIGAGPSGLVAAKELRKEGHSIVVLEQNHDVGGQWLYEPKVEGEDALGKGTNTLKVHSSIYVSLRLTSPREIMGFDNPYQTGC</sequence>
<evidence type="ECO:0008006" key="6">
    <source>
        <dbReference type="Google" id="ProtNLM"/>
    </source>
</evidence>
<keyword evidence="5" id="KW-1185">Reference proteome</keyword>
<dbReference type="Gene3D" id="3.50.50.60">
    <property type="entry name" value="FAD/NAD(P)-binding domain"/>
    <property type="match status" value="1"/>
</dbReference>
<dbReference type="InterPro" id="IPR036188">
    <property type="entry name" value="FAD/NAD-bd_sf"/>
</dbReference>
<comment type="caution">
    <text evidence="4">The sequence shown here is derived from an EMBL/GenBank/DDBJ whole genome shotgun (WGS) entry which is preliminary data.</text>
</comment>
<protein>
    <recommendedName>
        <fullName evidence="6">Flavin-containing monooxygenase</fullName>
    </recommendedName>
</protein>
<name>A0A7J7NXD2_9MAGN</name>
<keyword evidence="3" id="KW-0560">Oxidoreductase</keyword>
<dbReference type="Pfam" id="PF13450">
    <property type="entry name" value="NAD_binding_8"/>
    <property type="match status" value="1"/>
</dbReference>